<feature type="non-terminal residue" evidence="1">
    <location>
        <position position="1"/>
    </location>
</feature>
<sequence>VVPRDNLRLESVESHRTNRLPQMVQRVFRMFAEKESVLEGDVRRIFRPAGRGAGVLVERLDVHLDRRNVTLRCLVSCRAERDFHIGEESAGHLPVCHAQARAYERKVDRGSPLL</sequence>
<dbReference type="EMBL" id="UINC01029780">
    <property type="protein sequence ID" value="SVB13086.1"/>
    <property type="molecule type" value="Genomic_DNA"/>
</dbReference>
<name>A0A382BGY3_9ZZZZ</name>
<protein>
    <submittedName>
        <fullName evidence="1">Uncharacterized protein</fullName>
    </submittedName>
</protein>
<organism evidence="1">
    <name type="scientific">marine metagenome</name>
    <dbReference type="NCBI Taxonomy" id="408172"/>
    <lineage>
        <taxon>unclassified sequences</taxon>
        <taxon>metagenomes</taxon>
        <taxon>ecological metagenomes</taxon>
    </lineage>
</organism>
<dbReference type="AlphaFoldDB" id="A0A382BGY3"/>
<accession>A0A382BGY3</accession>
<proteinExistence type="predicted"/>
<gene>
    <name evidence="1" type="ORF">METZ01_LOCUS165940</name>
</gene>
<feature type="non-terminal residue" evidence="1">
    <location>
        <position position="114"/>
    </location>
</feature>
<reference evidence="1" key="1">
    <citation type="submission" date="2018-05" db="EMBL/GenBank/DDBJ databases">
        <authorList>
            <person name="Lanie J.A."/>
            <person name="Ng W.-L."/>
            <person name="Kazmierczak K.M."/>
            <person name="Andrzejewski T.M."/>
            <person name="Davidsen T.M."/>
            <person name="Wayne K.J."/>
            <person name="Tettelin H."/>
            <person name="Glass J.I."/>
            <person name="Rusch D."/>
            <person name="Podicherti R."/>
            <person name="Tsui H.-C.T."/>
            <person name="Winkler M.E."/>
        </authorList>
    </citation>
    <scope>NUCLEOTIDE SEQUENCE</scope>
</reference>
<evidence type="ECO:0000313" key="1">
    <source>
        <dbReference type="EMBL" id="SVB13086.1"/>
    </source>
</evidence>